<evidence type="ECO:0000313" key="1">
    <source>
        <dbReference type="EMBL" id="RRT59695.1"/>
    </source>
</evidence>
<dbReference type="AlphaFoldDB" id="A0A426Z6U6"/>
<protein>
    <submittedName>
        <fullName evidence="1">Uncharacterized protein</fullName>
    </submittedName>
</protein>
<proteinExistence type="predicted"/>
<comment type="caution">
    <text evidence="1">The sequence shown here is derived from an EMBL/GenBank/DDBJ whole genome shotgun (WGS) entry which is preliminary data.</text>
</comment>
<dbReference type="EMBL" id="AMZH03008106">
    <property type="protein sequence ID" value="RRT59695.1"/>
    <property type="molecule type" value="Genomic_DNA"/>
</dbReference>
<dbReference type="Proteomes" id="UP000287651">
    <property type="component" value="Unassembled WGS sequence"/>
</dbReference>
<reference evidence="1 2" key="1">
    <citation type="journal article" date="2014" name="Agronomy (Basel)">
        <title>A Draft Genome Sequence for Ensete ventricosum, the Drought-Tolerant Tree Against Hunger.</title>
        <authorList>
            <person name="Harrison J."/>
            <person name="Moore K.A."/>
            <person name="Paszkiewicz K."/>
            <person name="Jones T."/>
            <person name="Grant M."/>
            <person name="Ambacheew D."/>
            <person name="Muzemil S."/>
            <person name="Studholme D.J."/>
        </authorList>
    </citation>
    <scope>NUCLEOTIDE SEQUENCE [LARGE SCALE GENOMIC DNA]</scope>
</reference>
<name>A0A426Z6U6_ENSVE</name>
<sequence>MALALGPSTRDAALAFGEVEEGSVEAIRAPTGVVVLALGASAVGRCSKAALWSCKRDRGGALLMGEEKEEELAQEEMPEPLPADVPVETVITSEALEAPEIWIAYWIMRRKN</sequence>
<gene>
    <name evidence="1" type="ORF">B296_00045612</name>
</gene>
<accession>A0A426Z6U6</accession>
<evidence type="ECO:0000313" key="2">
    <source>
        <dbReference type="Proteomes" id="UP000287651"/>
    </source>
</evidence>
<organism evidence="1 2">
    <name type="scientific">Ensete ventricosum</name>
    <name type="common">Abyssinian banana</name>
    <name type="synonym">Musa ensete</name>
    <dbReference type="NCBI Taxonomy" id="4639"/>
    <lineage>
        <taxon>Eukaryota</taxon>
        <taxon>Viridiplantae</taxon>
        <taxon>Streptophyta</taxon>
        <taxon>Embryophyta</taxon>
        <taxon>Tracheophyta</taxon>
        <taxon>Spermatophyta</taxon>
        <taxon>Magnoliopsida</taxon>
        <taxon>Liliopsida</taxon>
        <taxon>Zingiberales</taxon>
        <taxon>Musaceae</taxon>
        <taxon>Ensete</taxon>
    </lineage>
</organism>